<evidence type="ECO:0000256" key="1">
    <source>
        <dbReference type="ARBA" id="ARBA00034221"/>
    </source>
</evidence>
<dbReference type="Gene3D" id="3.60.15.10">
    <property type="entry name" value="Ribonuclease Z/Hydroxyacylglutathione hydrolase-like"/>
    <property type="match status" value="1"/>
</dbReference>
<accession>A0A5S5BVU1</accession>
<dbReference type="Pfam" id="PF00753">
    <property type="entry name" value="Lactamase_B"/>
    <property type="match status" value="1"/>
</dbReference>
<dbReference type="InterPro" id="IPR036866">
    <property type="entry name" value="RibonucZ/Hydroxyglut_hydro"/>
</dbReference>
<dbReference type="OrthoDB" id="9761531at2"/>
<dbReference type="RefSeq" id="WP_148931811.1">
    <property type="nucleotide sequence ID" value="NZ_VNHS01000010.1"/>
</dbReference>
<dbReference type="InterPro" id="IPR048933">
    <property type="entry name" value="B_lactamase-like_C"/>
</dbReference>
<dbReference type="CDD" id="cd07725">
    <property type="entry name" value="TTHA1429-like_MBL-fold"/>
    <property type="match status" value="1"/>
</dbReference>
<proteinExistence type="predicted"/>
<dbReference type="Pfam" id="PF21221">
    <property type="entry name" value="B_lactamase-like_C"/>
    <property type="match status" value="1"/>
</dbReference>
<comment type="catalytic activity">
    <reaction evidence="1">
        <text>3',5'-cyclic CMP + H2O = CMP + H(+)</text>
        <dbReference type="Rhea" id="RHEA:72675"/>
        <dbReference type="ChEBI" id="CHEBI:15377"/>
        <dbReference type="ChEBI" id="CHEBI:15378"/>
        <dbReference type="ChEBI" id="CHEBI:58003"/>
        <dbReference type="ChEBI" id="CHEBI:60377"/>
    </reaction>
    <physiologicalReaction direction="left-to-right" evidence="1">
        <dbReference type="Rhea" id="RHEA:72676"/>
    </physiologicalReaction>
</comment>
<dbReference type="Gene3D" id="1.10.10.10">
    <property type="entry name" value="Winged helix-like DNA-binding domain superfamily/Winged helix DNA-binding domain"/>
    <property type="match status" value="1"/>
</dbReference>
<sequence length="333" mass="36486">MASIANETEGVTAWPGGIMQVKIPLPFSLKWVNSYLVPDEGGYTLIDPGLRTEESEAAWARTMEAIGIRFADIRQIVLTHQHPDHYGLAGWFQQRTGAPVRMSRQSHAYARRLWGDDRAFNGELIGLFARHGMPEPLREAVASHLESFAERVSPQPEVTYLEAGARLRMGGAEWVAIDAPGHARGQLCLYAEEAGWMICGDQVLPDITPNISVVPGEDADPLARFLDSLAELGAYEVKLAFPGHRDPFADFGGRIQAIAAHHERRLVRIEELAASGTQTGYAICEALFGPRIAGNAHNLRFAMAETLAHLVYLERSGRLVAAESAGGLRYLPV</sequence>
<dbReference type="PANTHER" id="PTHR23131">
    <property type="entry name" value="ENDORIBONUCLEASE LACTB2"/>
    <property type="match status" value="1"/>
</dbReference>
<evidence type="ECO:0000313" key="6">
    <source>
        <dbReference type="Proteomes" id="UP000323257"/>
    </source>
</evidence>
<comment type="catalytic activity">
    <reaction evidence="3">
        <text>3',5'-cyclic UMP + H2O = UMP + H(+)</text>
        <dbReference type="Rhea" id="RHEA:70575"/>
        <dbReference type="ChEBI" id="CHEBI:15377"/>
        <dbReference type="ChEBI" id="CHEBI:15378"/>
        <dbReference type="ChEBI" id="CHEBI:57865"/>
        <dbReference type="ChEBI" id="CHEBI:184387"/>
    </reaction>
    <physiologicalReaction direction="left-to-right" evidence="3">
        <dbReference type="Rhea" id="RHEA:70576"/>
    </physiologicalReaction>
</comment>
<evidence type="ECO:0000259" key="4">
    <source>
        <dbReference type="SMART" id="SM00849"/>
    </source>
</evidence>
<dbReference type="SMART" id="SM00849">
    <property type="entry name" value="Lactamase_B"/>
    <property type="match status" value="1"/>
</dbReference>
<evidence type="ECO:0000313" key="5">
    <source>
        <dbReference type="EMBL" id="TYP71147.1"/>
    </source>
</evidence>
<keyword evidence="5" id="KW-0378">Hydrolase</keyword>
<organism evidence="5 6">
    <name type="scientific">Paenibacillus methanolicus</name>
    <dbReference type="NCBI Taxonomy" id="582686"/>
    <lineage>
        <taxon>Bacteria</taxon>
        <taxon>Bacillati</taxon>
        <taxon>Bacillota</taxon>
        <taxon>Bacilli</taxon>
        <taxon>Bacillales</taxon>
        <taxon>Paenibacillaceae</taxon>
        <taxon>Paenibacillus</taxon>
    </lineage>
</organism>
<dbReference type="InterPro" id="IPR050662">
    <property type="entry name" value="Sec-metab_biosynth-thioest"/>
</dbReference>
<comment type="function">
    <text evidence="2">Counteracts the endogenous Pycsar antiviral defense system. Phosphodiesterase that enables metal-dependent hydrolysis of host cyclic nucleotide Pycsar defense signals such as cCMP and cUMP.</text>
</comment>
<dbReference type="Proteomes" id="UP000323257">
    <property type="component" value="Unassembled WGS sequence"/>
</dbReference>
<dbReference type="InterPro" id="IPR001279">
    <property type="entry name" value="Metallo-B-lactamas"/>
</dbReference>
<gene>
    <name evidence="5" type="ORF">BCM02_11097</name>
</gene>
<dbReference type="PANTHER" id="PTHR23131:SF4">
    <property type="entry name" value="METALLO-BETA-LACTAMASE SUPERFAMILY POTEIN"/>
    <property type="match status" value="1"/>
</dbReference>
<dbReference type="EMBL" id="VNHS01000010">
    <property type="protein sequence ID" value="TYP71147.1"/>
    <property type="molecule type" value="Genomic_DNA"/>
</dbReference>
<reference evidence="5 6" key="1">
    <citation type="submission" date="2019-07" db="EMBL/GenBank/DDBJ databases">
        <title>Genomic Encyclopedia of Type Strains, Phase III (KMG-III): the genomes of soil and plant-associated and newly described type strains.</title>
        <authorList>
            <person name="Whitman W."/>
        </authorList>
    </citation>
    <scope>NUCLEOTIDE SEQUENCE [LARGE SCALE GENOMIC DNA]</scope>
    <source>
        <strain evidence="5 6">BL24</strain>
    </source>
</reference>
<dbReference type="GO" id="GO:0016787">
    <property type="term" value="F:hydrolase activity"/>
    <property type="evidence" value="ECO:0007669"/>
    <property type="project" value="UniProtKB-KW"/>
</dbReference>
<evidence type="ECO:0000256" key="2">
    <source>
        <dbReference type="ARBA" id="ARBA00034301"/>
    </source>
</evidence>
<comment type="caution">
    <text evidence="5">The sequence shown here is derived from an EMBL/GenBank/DDBJ whole genome shotgun (WGS) entry which is preliminary data.</text>
</comment>
<keyword evidence="6" id="KW-1185">Reference proteome</keyword>
<dbReference type="AlphaFoldDB" id="A0A5S5BVU1"/>
<dbReference type="InterPro" id="IPR036388">
    <property type="entry name" value="WH-like_DNA-bd_sf"/>
</dbReference>
<protein>
    <submittedName>
        <fullName evidence="5">Glyoxylase-like metal-dependent hydrolase (Beta-lactamase superfamily II)</fullName>
    </submittedName>
</protein>
<evidence type="ECO:0000256" key="3">
    <source>
        <dbReference type="ARBA" id="ARBA00048505"/>
    </source>
</evidence>
<feature type="domain" description="Metallo-beta-lactamase" evidence="4">
    <location>
        <begin position="31"/>
        <end position="244"/>
    </location>
</feature>
<dbReference type="SUPFAM" id="SSF56281">
    <property type="entry name" value="Metallo-hydrolase/oxidoreductase"/>
    <property type="match status" value="1"/>
</dbReference>
<name>A0A5S5BVU1_9BACL</name>